<accession>A0A5M3ML68</accession>
<feature type="non-terminal residue" evidence="10">
    <location>
        <position position="342"/>
    </location>
</feature>
<keyword evidence="4" id="KW-0186">Copper</keyword>
<protein>
    <submittedName>
        <fullName evidence="10">Copper-fist-domain-containing protein</fullName>
    </submittedName>
</protein>
<dbReference type="GO" id="GO:0000981">
    <property type="term" value="F:DNA-binding transcription factor activity, RNA polymerase II-specific"/>
    <property type="evidence" value="ECO:0007669"/>
    <property type="project" value="TreeGrafter"/>
</dbReference>
<feature type="domain" description="Copper-fist" evidence="9">
    <location>
        <begin position="1"/>
        <end position="40"/>
    </location>
</feature>
<dbReference type="InterPro" id="IPR051763">
    <property type="entry name" value="Copper_Homeo_Regul"/>
</dbReference>
<dbReference type="Gene3D" id="3.90.430.10">
    <property type="entry name" value="Copper fist DNA-binding domain"/>
    <property type="match status" value="1"/>
</dbReference>
<gene>
    <name evidence="10" type="ORF">CONPUDRAFT_106530</name>
</gene>
<feature type="region of interest" description="Disordered" evidence="8">
    <location>
        <begin position="177"/>
        <end position="208"/>
    </location>
</feature>
<dbReference type="SMART" id="SM01090">
    <property type="entry name" value="Copper-fist"/>
    <property type="match status" value="1"/>
</dbReference>
<dbReference type="PANTHER" id="PTHR28088:SF5">
    <property type="entry name" value="TRANSCRIPTIONAL ACTIVATOR HAA1-RELATED"/>
    <property type="match status" value="1"/>
</dbReference>
<dbReference type="PROSITE" id="PS50073">
    <property type="entry name" value="COPPER_FIST_2"/>
    <property type="match status" value="1"/>
</dbReference>
<dbReference type="KEGG" id="cput:CONPUDRAFT_106530"/>
<evidence type="ECO:0000259" key="9">
    <source>
        <dbReference type="PROSITE" id="PS50073"/>
    </source>
</evidence>
<dbReference type="OMA" id="HIPAVRH"/>
<dbReference type="Pfam" id="PF00649">
    <property type="entry name" value="Copper-fist"/>
    <property type="match status" value="1"/>
</dbReference>
<dbReference type="FunFam" id="3.90.430.10:FF:000001">
    <property type="entry name" value="Copper fist DNA-binding protein"/>
    <property type="match status" value="1"/>
</dbReference>
<dbReference type="AlphaFoldDB" id="A0A5M3ML68"/>
<evidence type="ECO:0000256" key="4">
    <source>
        <dbReference type="ARBA" id="ARBA00023008"/>
    </source>
</evidence>
<dbReference type="GO" id="GO:0006879">
    <property type="term" value="P:intracellular iron ion homeostasis"/>
    <property type="evidence" value="ECO:0007669"/>
    <property type="project" value="TreeGrafter"/>
</dbReference>
<dbReference type="GO" id="GO:0045944">
    <property type="term" value="P:positive regulation of transcription by RNA polymerase II"/>
    <property type="evidence" value="ECO:0007669"/>
    <property type="project" value="TreeGrafter"/>
</dbReference>
<comment type="subcellular location">
    <subcellularLocation>
        <location evidence="1">Nucleus</location>
    </subcellularLocation>
</comment>
<dbReference type="SUPFAM" id="SSF57879">
    <property type="entry name" value="Zinc domain conserved in yeast copper-regulated transcription factors"/>
    <property type="match status" value="1"/>
</dbReference>
<dbReference type="OrthoDB" id="5600085at2759"/>
<dbReference type="SMART" id="SM00412">
    <property type="entry name" value="Cu_FIST"/>
    <property type="match status" value="1"/>
</dbReference>
<evidence type="ECO:0000256" key="8">
    <source>
        <dbReference type="SAM" id="MobiDB-lite"/>
    </source>
</evidence>
<evidence type="ECO:0000256" key="3">
    <source>
        <dbReference type="ARBA" id="ARBA00022833"/>
    </source>
</evidence>
<evidence type="ECO:0000256" key="6">
    <source>
        <dbReference type="ARBA" id="ARBA00023163"/>
    </source>
</evidence>
<keyword evidence="6" id="KW-0804">Transcription</keyword>
<name>A0A5M3ML68_CONPW</name>
<evidence type="ECO:0000256" key="2">
    <source>
        <dbReference type="ARBA" id="ARBA00022723"/>
    </source>
</evidence>
<dbReference type="InterPro" id="IPR036395">
    <property type="entry name" value="Cu_fist_DNA-bd_dom_sf"/>
</dbReference>
<keyword evidence="2" id="KW-0479">Metal-binding</keyword>
<keyword evidence="3" id="KW-0862">Zinc</keyword>
<keyword evidence="7" id="KW-0539">Nucleus</keyword>
<evidence type="ECO:0000256" key="7">
    <source>
        <dbReference type="ARBA" id="ARBA00023242"/>
    </source>
</evidence>
<evidence type="ECO:0000313" key="11">
    <source>
        <dbReference type="Proteomes" id="UP000053558"/>
    </source>
</evidence>
<dbReference type="RefSeq" id="XP_007770170.1">
    <property type="nucleotide sequence ID" value="XM_007771980.1"/>
</dbReference>
<dbReference type="Proteomes" id="UP000053558">
    <property type="component" value="Unassembled WGS sequence"/>
</dbReference>
<keyword evidence="11" id="KW-1185">Reference proteome</keyword>
<comment type="caution">
    <text evidence="10">The sequence shown here is derived from an EMBL/GenBank/DDBJ whole genome shotgun (WGS) entry which is preliminary data.</text>
</comment>
<keyword evidence="5" id="KW-0805">Transcription regulation</keyword>
<organism evidence="10 11">
    <name type="scientific">Coniophora puteana (strain RWD-64-598)</name>
    <name type="common">Brown rot fungus</name>
    <dbReference type="NCBI Taxonomy" id="741705"/>
    <lineage>
        <taxon>Eukaryota</taxon>
        <taxon>Fungi</taxon>
        <taxon>Dikarya</taxon>
        <taxon>Basidiomycota</taxon>
        <taxon>Agaricomycotina</taxon>
        <taxon>Agaricomycetes</taxon>
        <taxon>Agaricomycetidae</taxon>
        <taxon>Boletales</taxon>
        <taxon>Coniophorineae</taxon>
        <taxon>Coniophoraceae</taxon>
        <taxon>Coniophora</taxon>
    </lineage>
</organism>
<dbReference type="GeneID" id="19198598"/>
<evidence type="ECO:0000256" key="1">
    <source>
        <dbReference type="ARBA" id="ARBA00004123"/>
    </source>
</evidence>
<dbReference type="PANTHER" id="PTHR28088">
    <property type="entry name" value="TRANSCRIPTIONAL ACTIVATOR HAA1-RELATED"/>
    <property type="match status" value="1"/>
</dbReference>
<dbReference type="EMBL" id="JH711580">
    <property type="protein sequence ID" value="EIW79833.1"/>
    <property type="molecule type" value="Genomic_DNA"/>
</dbReference>
<dbReference type="GO" id="GO:0000978">
    <property type="term" value="F:RNA polymerase II cis-regulatory region sequence-specific DNA binding"/>
    <property type="evidence" value="ECO:0007669"/>
    <property type="project" value="TreeGrafter"/>
</dbReference>
<dbReference type="PRINTS" id="PR00617">
    <property type="entry name" value="COPPERFIST"/>
</dbReference>
<dbReference type="InterPro" id="IPR001083">
    <property type="entry name" value="Cu_fist_DNA-bd_dom"/>
</dbReference>
<evidence type="ECO:0000313" key="10">
    <source>
        <dbReference type="EMBL" id="EIW79833.1"/>
    </source>
</evidence>
<proteinExistence type="predicted"/>
<dbReference type="GO" id="GO:0005634">
    <property type="term" value="C:nucleus"/>
    <property type="evidence" value="ECO:0007669"/>
    <property type="project" value="UniProtKB-SubCell"/>
</dbReference>
<dbReference type="GO" id="GO:0005507">
    <property type="term" value="F:copper ion binding"/>
    <property type="evidence" value="ECO:0007669"/>
    <property type="project" value="InterPro"/>
</dbReference>
<feature type="region of interest" description="Disordered" evidence="8">
    <location>
        <begin position="66"/>
        <end position="87"/>
    </location>
</feature>
<sequence length="342" mass="36562">MVTVDDKKYACETCIKGHRSSACKHTDRPLFEIKKKGRPITQCEHCRELRKTKQVHVKCSCGSVPSSSGTAHEGSSKLPHAATFPNGLPKELEAKVGSPVLHSDGSESEFSGDQSSVSACKCGPNQCHCCVPRKSVSKRRMSGTSRVDHPQAAADLLSPVSPLSSHVQARIAELRPVMPRPPRQTSGPLHNPSAGTPHGYGGRNHAHDFSPYGRAYEQSFSETPSNPAPSSAQVPFPPNVDPQLFTNASDQLPPQIAFPSACTCGDGCQCPGCTQHSKSPAPSGAAFSSCCNPITCSFCLDCTIFSMPPEALLEPSQTREIDTWLQQLPLSSPNSFSPTSQI</sequence>
<evidence type="ECO:0000256" key="5">
    <source>
        <dbReference type="ARBA" id="ARBA00023015"/>
    </source>
</evidence>
<dbReference type="GO" id="GO:0006878">
    <property type="term" value="P:intracellular copper ion homeostasis"/>
    <property type="evidence" value="ECO:0007669"/>
    <property type="project" value="TreeGrafter"/>
</dbReference>
<reference evidence="11" key="1">
    <citation type="journal article" date="2012" name="Science">
        <title>The Paleozoic origin of enzymatic lignin decomposition reconstructed from 31 fungal genomes.</title>
        <authorList>
            <person name="Floudas D."/>
            <person name="Binder M."/>
            <person name="Riley R."/>
            <person name="Barry K."/>
            <person name="Blanchette R.A."/>
            <person name="Henrissat B."/>
            <person name="Martinez A.T."/>
            <person name="Otillar R."/>
            <person name="Spatafora J.W."/>
            <person name="Yadav J.S."/>
            <person name="Aerts A."/>
            <person name="Benoit I."/>
            <person name="Boyd A."/>
            <person name="Carlson A."/>
            <person name="Copeland A."/>
            <person name="Coutinho P.M."/>
            <person name="de Vries R.P."/>
            <person name="Ferreira P."/>
            <person name="Findley K."/>
            <person name="Foster B."/>
            <person name="Gaskell J."/>
            <person name="Glotzer D."/>
            <person name="Gorecki P."/>
            <person name="Heitman J."/>
            <person name="Hesse C."/>
            <person name="Hori C."/>
            <person name="Igarashi K."/>
            <person name="Jurgens J.A."/>
            <person name="Kallen N."/>
            <person name="Kersten P."/>
            <person name="Kohler A."/>
            <person name="Kuees U."/>
            <person name="Kumar T.K.A."/>
            <person name="Kuo A."/>
            <person name="LaButti K."/>
            <person name="Larrondo L.F."/>
            <person name="Lindquist E."/>
            <person name="Ling A."/>
            <person name="Lombard V."/>
            <person name="Lucas S."/>
            <person name="Lundell T."/>
            <person name="Martin R."/>
            <person name="McLaughlin D.J."/>
            <person name="Morgenstern I."/>
            <person name="Morin E."/>
            <person name="Murat C."/>
            <person name="Nagy L.G."/>
            <person name="Nolan M."/>
            <person name="Ohm R.A."/>
            <person name="Patyshakuliyeva A."/>
            <person name="Rokas A."/>
            <person name="Ruiz-Duenas F.J."/>
            <person name="Sabat G."/>
            <person name="Salamov A."/>
            <person name="Samejima M."/>
            <person name="Schmutz J."/>
            <person name="Slot J.C."/>
            <person name="St John F."/>
            <person name="Stenlid J."/>
            <person name="Sun H."/>
            <person name="Sun S."/>
            <person name="Syed K."/>
            <person name="Tsang A."/>
            <person name="Wiebenga A."/>
            <person name="Young D."/>
            <person name="Pisabarro A."/>
            <person name="Eastwood D.C."/>
            <person name="Martin F."/>
            <person name="Cullen D."/>
            <person name="Grigoriev I.V."/>
            <person name="Hibbett D.S."/>
        </authorList>
    </citation>
    <scope>NUCLEOTIDE SEQUENCE [LARGE SCALE GENOMIC DNA]</scope>
    <source>
        <strain evidence="11">RWD-64-598 SS2</strain>
    </source>
</reference>